<protein>
    <submittedName>
        <fullName evidence="1">Uncharacterized protein</fullName>
    </submittedName>
</protein>
<name>A0A0E2HD72_9FIRM</name>
<gene>
    <name evidence="1" type="ORF">HMPREF1090_01470</name>
</gene>
<evidence type="ECO:0000313" key="2">
    <source>
        <dbReference type="Proteomes" id="UP000013085"/>
    </source>
</evidence>
<dbReference type="EMBL" id="AGYR01000012">
    <property type="protein sequence ID" value="ENZ17920.1"/>
    <property type="molecule type" value="Genomic_DNA"/>
</dbReference>
<comment type="caution">
    <text evidence="1">The sequence shown here is derived from an EMBL/GenBank/DDBJ whole genome shotgun (WGS) entry which is preliminary data.</text>
</comment>
<organism evidence="1 2">
    <name type="scientific">[Clostridium] clostridioforme 90A8</name>
    <dbReference type="NCBI Taxonomy" id="999408"/>
    <lineage>
        <taxon>Bacteria</taxon>
        <taxon>Bacillati</taxon>
        <taxon>Bacillota</taxon>
        <taxon>Clostridia</taxon>
        <taxon>Lachnospirales</taxon>
        <taxon>Lachnospiraceae</taxon>
        <taxon>Enterocloster</taxon>
    </lineage>
</organism>
<proteinExistence type="predicted"/>
<sequence length="41" mass="4419">MKLIYVTSHYAGEVENGFAIGVPWGTLQTEFQSAAPVMGMS</sequence>
<evidence type="ECO:0000313" key="1">
    <source>
        <dbReference type="EMBL" id="ENZ17920.1"/>
    </source>
</evidence>
<dbReference type="PATRIC" id="fig|999408.3.peg.1584"/>
<dbReference type="Proteomes" id="UP000013085">
    <property type="component" value="Unassembled WGS sequence"/>
</dbReference>
<accession>A0A0E2HD72</accession>
<dbReference type="AlphaFoldDB" id="A0A0E2HD72"/>
<reference evidence="1 2" key="1">
    <citation type="submission" date="2013-01" db="EMBL/GenBank/DDBJ databases">
        <title>The Genome Sequence of Clostridium clostridioforme 90A8.</title>
        <authorList>
            <consortium name="The Broad Institute Genome Sequencing Platform"/>
            <person name="Earl A."/>
            <person name="Ward D."/>
            <person name="Feldgarden M."/>
            <person name="Gevers D."/>
            <person name="Courvalin P."/>
            <person name="Lambert T."/>
            <person name="Walker B."/>
            <person name="Young S.K."/>
            <person name="Zeng Q."/>
            <person name="Gargeya S."/>
            <person name="Fitzgerald M."/>
            <person name="Haas B."/>
            <person name="Abouelleil A."/>
            <person name="Alvarado L."/>
            <person name="Arachchi H.M."/>
            <person name="Berlin A.M."/>
            <person name="Chapman S.B."/>
            <person name="Dewar J."/>
            <person name="Goldberg J."/>
            <person name="Griggs A."/>
            <person name="Gujja S."/>
            <person name="Hansen M."/>
            <person name="Howarth C."/>
            <person name="Imamovic A."/>
            <person name="Larimer J."/>
            <person name="McCowan C."/>
            <person name="Murphy C."/>
            <person name="Neiman D."/>
            <person name="Pearson M."/>
            <person name="Priest M."/>
            <person name="Roberts A."/>
            <person name="Saif S."/>
            <person name="Shea T."/>
            <person name="Sisk P."/>
            <person name="Sykes S."/>
            <person name="Wortman J."/>
            <person name="Nusbaum C."/>
            <person name="Birren B."/>
        </authorList>
    </citation>
    <scope>NUCLEOTIDE SEQUENCE [LARGE SCALE GENOMIC DNA]</scope>
    <source>
        <strain evidence="1 2">90A8</strain>
    </source>
</reference>
<dbReference type="HOGENOM" id="CLU_3268013_0_0_9"/>
<dbReference type="RefSeq" id="WP_002595366.1">
    <property type="nucleotide sequence ID" value="NZ_KB851009.1"/>
</dbReference>